<evidence type="ECO:0000313" key="5">
    <source>
        <dbReference type="WBParaSite" id="DME_0001092201-mRNA-1"/>
    </source>
</evidence>
<sequence length="57" mass="6610">MSLWRQAGLSYLKYSEIAAQTLRKCVKVSFIHDFKSFCFLIIRITKWVDGKPVGKNS</sequence>
<evidence type="ECO:0000256" key="1">
    <source>
        <dbReference type="ARBA" id="ARBA00009502"/>
    </source>
</evidence>
<dbReference type="Proteomes" id="UP000274756">
    <property type="component" value="Unassembled WGS sequence"/>
</dbReference>
<reference evidence="5" key="1">
    <citation type="submission" date="2017-02" db="UniProtKB">
        <authorList>
            <consortium name="WormBaseParasite"/>
        </authorList>
    </citation>
    <scope>IDENTIFICATION</scope>
</reference>
<keyword evidence="4" id="KW-1185">Reference proteome</keyword>
<dbReference type="OrthoDB" id="269124at2759"/>
<accession>A0A0N4US90</accession>
<dbReference type="GO" id="GO:0005743">
    <property type="term" value="C:mitochondrial inner membrane"/>
    <property type="evidence" value="ECO:0007669"/>
    <property type="project" value="InterPro"/>
</dbReference>
<dbReference type="CDD" id="cd12153">
    <property type="entry name" value="F1-ATPase_epsilon"/>
    <property type="match status" value="1"/>
</dbReference>
<protein>
    <submittedName>
        <fullName evidence="5">ATP synthase subunit epsilon, mitochondrial</fullName>
    </submittedName>
</protein>
<dbReference type="PANTHER" id="PTHR12448">
    <property type="entry name" value="ATP SYNTHASE EPSILON CHAIN, MITOCHONDRIAL"/>
    <property type="match status" value="1"/>
</dbReference>
<dbReference type="InterPro" id="IPR006721">
    <property type="entry name" value="ATP_synth_F1_esu_mt"/>
</dbReference>
<evidence type="ECO:0000313" key="4">
    <source>
        <dbReference type="Proteomes" id="UP000274756"/>
    </source>
</evidence>
<dbReference type="PANTHER" id="PTHR12448:SF0">
    <property type="entry name" value="ATP SYNTHASE SUBUNIT EPSILON, MITOCHONDRIAL"/>
    <property type="match status" value="1"/>
</dbReference>
<reference evidence="2 4" key="2">
    <citation type="submission" date="2018-11" db="EMBL/GenBank/DDBJ databases">
        <authorList>
            <consortium name="Pathogen Informatics"/>
        </authorList>
    </citation>
    <scope>NUCLEOTIDE SEQUENCE [LARGE SCALE GENOMIC DNA]</scope>
</reference>
<dbReference type="EMBL" id="UYYG01000696">
    <property type="protein sequence ID" value="VDN54340.1"/>
    <property type="molecule type" value="Genomic_DNA"/>
</dbReference>
<dbReference type="Gene3D" id="1.10.1620.20">
    <property type="entry name" value="ATP synthase, F1 complex, epsilon subunit superfamily, mitochondrial"/>
    <property type="match status" value="1"/>
</dbReference>
<dbReference type="AlphaFoldDB" id="A0A0N4US90"/>
<dbReference type="GO" id="GO:0045259">
    <property type="term" value="C:proton-transporting ATP synthase complex"/>
    <property type="evidence" value="ECO:0007669"/>
    <property type="project" value="InterPro"/>
</dbReference>
<dbReference type="InterPro" id="IPR036742">
    <property type="entry name" value="ATP_synth_F1_esu_sf_mt"/>
</dbReference>
<dbReference type="WBParaSite" id="DME_0001092201-mRNA-1">
    <property type="protein sequence ID" value="DME_0001092201-mRNA-1"/>
    <property type="gene ID" value="DME_0001092201"/>
</dbReference>
<dbReference type="SUPFAM" id="SSF48690">
    <property type="entry name" value="Epsilon subunit of mitochondrial F1F0-ATP synthase"/>
    <property type="match status" value="1"/>
</dbReference>
<gene>
    <name evidence="2" type="ORF">DME_LOCUS4313</name>
</gene>
<dbReference type="GO" id="GO:0046933">
    <property type="term" value="F:proton-transporting ATP synthase activity, rotational mechanism"/>
    <property type="evidence" value="ECO:0007669"/>
    <property type="project" value="InterPro"/>
</dbReference>
<evidence type="ECO:0000313" key="2">
    <source>
        <dbReference type="EMBL" id="VDN54340.1"/>
    </source>
</evidence>
<dbReference type="GO" id="GO:0042776">
    <property type="term" value="P:proton motive force-driven mitochondrial ATP synthesis"/>
    <property type="evidence" value="ECO:0007669"/>
    <property type="project" value="TreeGrafter"/>
</dbReference>
<name>A0A0N4US90_DRAME</name>
<comment type="similarity">
    <text evidence="1">Belongs to the eukaryotic ATPase epsilon family.</text>
</comment>
<proteinExistence type="inferred from homology"/>
<dbReference type="Pfam" id="PF04627">
    <property type="entry name" value="ATP-synt_Eps"/>
    <property type="match status" value="1"/>
</dbReference>
<dbReference type="Proteomes" id="UP000038040">
    <property type="component" value="Unplaced"/>
</dbReference>
<organism evidence="3 5">
    <name type="scientific">Dracunculus medinensis</name>
    <name type="common">Guinea worm</name>
    <dbReference type="NCBI Taxonomy" id="318479"/>
    <lineage>
        <taxon>Eukaryota</taxon>
        <taxon>Metazoa</taxon>
        <taxon>Ecdysozoa</taxon>
        <taxon>Nematoda</taxon>
        <taxon>Chromadorea</taxon>
        <taxon>Rhabditida</taxon>
        <taxon>Spirurina</taxon>
        <taxon>Dracunculoidea</taxon>
        <taxon>Dracunculidae</taxon>
        <taxon>Dracunculus</taxon>
    </lineage>
</organism>
<evidence type="ECO:0000313" key="3">
    <source>
        <dbReference type="Proteomes" id="UP000038040"/>
    </source>
</evidence>